<dbReference type="SMART" id="SM00314">
    <property type="entry name" value="RA"/>
    <property type="match status" value="1"/>
</dbReference>
<feature type="domain" description="Ras-associating" evidence="1">
    <location>
        <begin position="631"/>
        <end position="719"/>
    </location>
</feature>
<dbReference type="InterPro" id="IPR037191">
    <property type="entry name" value="VPS9_dom_sf"/>
</dbReference>
<protein>
    <recommendedName>
        <fullName evidence="5">VPS9 domain-containing protein</fullName>
    </recommendedName>
</protein>
<dbReference type="GO" id="GO:0031267">
    <property type="term" value="F:small GTPase binding"/>
    <property type="evidence" value="ECO:0007669"/>
    <property type="project" value="TreeGrafter"/>
</dbReference>
<dbReference type="SUPFAM" id="SSF54236">
    <property type="entry name" value="Ubiquitin-like"/>
    <property type="match status" value="1"/>
</dbReference>
<dbReference type="GO" id="GO:0030139">
    <property type="term" value="C:endocytic vesicle"/>
    <property type="evidence" value="ECO:0007669"/>
    <property type="project" value="TreeGrafter"/>
</dbReference>
<dbReference type="GO" id="GO:0007165">
    <property type="term" value="P:signal transduction"/>
    <property type="evidence" value="ECO:0007669"/>
    <property type="project" value="InterPro"/>
</dbReference>
<keyword evidence="4" id="KW-1185">Reference proteome</keyword>
<dbReference type="Proteomes" id="UP000075885">
    <property type="component" value="Unassembled WGS sequence"/>
</dbReference>
<dbReference type="PROSITE" id="PS51205">
    <property type="entry name" value="VPS9"/>
    <property type="match status" value="1"/>
</dbReference>
<evidence type="ECO:0000313" key="3">
    <source>
        <dbReference type="EnsemblMetazoa" id="AEPI003491-PA"/>
    </source>
</evidence>
<evidence type="ECO:0000313" key="4">
    <source>
        <dbReference type="Proteomes" id="UP000075885"/>
    </source>
</evidence>
<dbReference type="Gene3D" id="1.20.1050.80">
    <property type="entry name" value="VPS9 domain"/>
    <property type="match status" value="1"/>
</dbReference>
<evidence type="ECO:0008006" key="5">
    <source>
        <dbReference type="Google" id="ProtNLM"/>
    </source>
</evidence>
<accession>A0A182P987</accession>
<proteinExistence type="predicted"/>
<dbReference type="GO" id="GO:0005085">
    <property type="term" value="F:guanyl-nucleotide exchange factor activity"/>
    <property type="evidence" value="ECO:0007669"/>
    <property type="project" value="InterPro"/>
</dbReference>
<dbReference type="PANTHER" id="PTHR23101">
    <property type="entry name" value="RAB GDP/GTP EXCHANGE FACTOR"/>
    <property type="match status" value="1"/>
</dbReference>
<feature type="domain" description="VPS9" evidence="2">
    <location>
        <begin position="471"/>
        <end position="615"/>
    </location>
</feature>
<dbReference type="GO" id="GO:0016192">
    <property type="term" value="P:vesicle-mediated transport"/>
    <property type="evidence" value="ECO:0007669"/>
    <property type="project" value="InterPro"/>
</dbReference>
<dbReference type="InterPro" id="IPR029071">
    <property type="entry name" value="Ubiquitin-like_domsf"/>
</dbReference>
<dbReference type="InterPro" id="IPR045046">
    <property type="entry name" value="Vps9-like"/>
</dbReference>
<dbReference type="CDD" id="cd01776">
    <property type="entry name" value="RA_Rin"/>
    <property type="match status" value="1"/>
</dbReference>
<reference evidence="4" key="1">
    <citation type="submission" date="2013-03" db="EMBL/GenBank/DDBJ databases">
        <title>The Genome Sequence of Anopheles epiroticus epiroticus2.</title>
        <authorList>
            <consortium name="The Broad Institute Genomics Platform"/>
            <person name="Neafsey D.E."/>
            <person name="Howell P."/>
            <person name="Walker B."/>
            <person name="Young S.K."/>
            <person name="Zeng Q."/>
            <person name="Gargeya S."/>
            <person name="Fitzgerald M."/>
            <person name="Haas B."/>
            <person name="Abouelleil A."/>
            <person name="Allen A.W."/>
            <person name="Alvarado L."/>
            <person name="Arachchi H.M."/>
            <person name="Berlin A.M."/>
            <person name="Chapman S.B."/>
            <person name="Gainer-Dewar J."/>
            <person name="Goldberg J."/>
            <person name="Griggs A."/>
            <person name="Gujja S."/>
            <person name="Hansen M."/>
            <person name="Howarth C."/>
            <person name="Imamovic A."/>
            <person name="Ireland A."/>
            <person name="Larimer J."/>
            <person name="McCowan C."/>
            <person name="Murphy C."/>
            <person name="Pearson M."/>
            <person name="Poon T.W."/>
            <person name="Priest M."/>
            <person name="Roberts A."/>
            <person name="Saif S."/>
            <person name="Shea T."/>
            <person name="Sisk P."/>
            <person name="Sykes S."/>
            <person name="Wortman J."/>
            <person name="Nusbaum C."/>
            <person name="Birren B."/>
        </authorList>
    </citation>
    <scope>NUCLEOTIDE SEQUENCE [LARGE SCALE GENOMIC DNA]</scope>
    <source>
        <strain evidence="4">Epiroticus2</strain>
    </source>
</reference>
<organism evidence="3 4">
    <name type="scientific">Anopheles epiroticus</name>
    <dbReference type="NCBI Taxonomy" id="199890"/>
    <lineage>
        <taxon>Eukaryota</taxon>
        <taxon>Metazoa</taxon>
        <taxon>Ecdysozoa</taxon>
        <taxon>Arthropoda</taxon>
        <taxon>Hexapoda</taxon>
        <taxon>Insecta</taxon>
        <taxon>Pterygota</taxon>
        <taxon>Neoptera</taxon>
        <taxon>Endopterygota</taxon>
        <taxon>Diptera</taxon>
        <taxon>Nematocera</taxon>
        <taxon>Culicoidea</taxon>
        <taxon>Culicidae</taxon>
        <taxon>Anophelinae</taxon>
        <taxon>Anopheles</taxon>
    </lineage>
</organism>
<sequence length="822" mass="90475">MRWCRRWSHVRYVNRNEVAVMMNCCIFVDGAVSPPSSSGCGYGSRDMAINRVLQRRRHRTLVAEGWASADSGSGSKASVNNVDGSGTVQGIVAAVASTPLRHEGECRPKAGLVASGARSDNGRAIATSLTVGKQEHQIENPVQVEWQSHVRAARKRPACEDVKCWLESHSLPALSYSAVDGSASGVGKFDRLFGGFGGDVQDGVPVPECDYPCKGTPQAVDGKFFSVLLLDGWCRVEYDECDPSTSLSNYRIMIDDCTTTHLDPDGPHDEADVEQLFGLDEQGNIIINVGHIEEERGRALLVKKRRYRKIFSRLDQGKEINETTRFDGMWQKLVHKLFTCCEEKLVRGHPRNRSSHNGPGESIATYAFYLANKPDSTFSRNISNFIACTKESKAAPHPQVVMRNMRQFMSGMKNYLVKHGEGDFAGEVQKARAQLKPDEFLNLDSILEEVMHKLVILPLREHLYGLFVDYYSQSGDIQLIVEKVRSTAGRGPLAFGIKGNVIPPSPTAMRQIATLFVRLQEAELPLAKLDLLLAAVSTIFEATTCCNGQQLSADDFLPVLVMVVAHCGFIGAEIEAEYMWGLLQPSLLSGEAGYYLTALCSAVHVLKNFSLTEQEGGTSTLDWDSSTMPNCSSVLRVIIPDEYNGSIQTRTLPIRPHTTTREVCRIIAHKARITNAQDYGLFKLIDGEETLLHDTECPQDVRMAAKGKHFMIAYKRIDAKIAWPTVMPNNAASNNTMTTSTTNSNANNAIIITNTPTTTTTTTTTAIHNWSGITIQHVYRYHGLGNVGQRTCVVARVVPIGVGDVEPAHRTTRKQVGLDAGK</sequence>
<reference evidence="3" key="2">
    <citation type="submission" date="2020-05" db="UniProtKB">
        <authorList>
            <consortium name="EnsemblMetazoa"/>
        </authorList>
    </citation>
    <scope>IDENTIFICATION</scope>
    <source>
        <strain evidence="3">Epiroticus2</strain>
    </source>
</reference>
<dbReference type="Pfam" id="PF23268">
    <property type="entry name" value="RIN1"/>
    <property type="match status" value="1"/>
</dbReference>
<dbReference type="PROSITE" id="PS50200">
    <property type="entry name" value="RA"/>
    <property type="match status" value="1"/>
</dbReference>
<dbReference type="InterPro" id="IPR000159">
    <property type="entry name" value="RA_dom"/>
</dbReference>
<dbReference type="AlphaFoldDB" id="A0A182P987"/>
<dbReference type="InterPro" id="IPR003123">
    <property type="entry name" value="VPS9"/>
</dbReference>
<dbReference type="Pfam" id="PF00788">
    <property type="entry name" value="RA"/>
    <property type="match status" value="1"/>
</dbReference>
<dbReference type="SMART" id="SM00167">
    <property type="entry name" value="VPS9"/>
    <property type="match status" value="1"/>
</dbReference>
<name>A0A182P987_9DIPT</name>
<dbReference type="VEuPathDB" id="VectorBase:AEPI003491"/>
<dbReference type="Pfam" id="PF02204">
    <property type="entry name" value="VPS9"/>
    <property type="match status" value="1"/>
</dbReference>
<evidence type="ECO:0000259" key="2">
    <source>
        <dbReference type="PROSITE" id="PS51205"/>
    </source>
</evidence>
<dbReference type="PANTHER" id="PTHR23101:SF104">
    <property type="entry name" value="PROTEIN SPRINT"/>
    <property type="match status" value="1"/>
</dbReference>
<dbReference type="SUPFAM" id="SSF109993">
    <property type="entry name" value="VPS9 domain"/>
    <property type="match status" value="1"/>
</dbReference>
<dbReference type="EnsemblMetazoa" id="AEPI003491-RA">
    <property type="protein sequence ID" value="AEPI003491-PA"/>
    <property type="gene ID" value="AEPI003491"/>
</dbReference>
<dbReference type="STRING" id="199890.A0A182P987"/>
<dbReference type="GO" id="GO:0005829">
    <property type="term" value="C:cytosol"/>
    <property type="evidence" value="ECO:0007669"/>
    <property type="project" value="TreeGrafter"/>
</dbReference>
<evidence type="ECO:0000259" key="1">
    <source>
        <dbReference type="PROSITE" id="PS50200"/>
    </source>
</evidence>